<keyword evidence="3" id="KW-0732">Signal</keyword>
<proteinExistence type="predicted"/>
<dbReference type="Pfam" id="PF08794">
    <property type="entry name" value="FHBP_C"/>
    <property type="match status" value="1"/>
</dbReference>
<name>A0A0C1GLF9_9NEIS</name>
<feature type="compositionally biased region" description="Polar residues" evidence="2">
    <location>
        <begin position="62"/>
        <end position="82"/>
    </location>
</feature>
<gene>
    <name evidence="5" type="ORF">MCC93_14500</name>
    <name evidence="6" type="ORF">MON37_09185</name>
</gene>
<dbReference type="SUPFAM" id="SSF56925">
    <property type="entry name" value="OMPA-like"/>
    <property type="match status" value="1"/>
</dbReference>
<dbReference type="PATRIC" id="fig|1056807.3.peg.1395"/>
<evidence type="ECO:0000256" key="3">
    <source>
        <dbReference type="SAM" id="SignalP"/>
    </source>
</evidence>
<evidence type="ECO:0000313" key="8">
    <source>
        <dbReference type="Proteomes" id="UP000829504"/>
    </source>
</evidence>
<dbReference type="Proteomes" id="UP000031390">
    <property type="component" value="Unassembled WGS sequence"/>
</dbReference>
<dbReference type="Proteomes" id="UP000829504">
    <property type="component" value="Chromosome"/>
</dbReference>
<dbReference type="RefSeq" id="WP_039407765.1">
    <property type="nucleotide sequence ID" value="NZ_CP094242.1"/>
</dbReference>
<protein>
    <recommendedName>
        <fullName evidence="4">Factor H binding protein-like C-terminal domain-containing protein</fullName>
    </recommendedName>
</protein>
<evidence type="ECO:0000256" key="1">
    <source>
        <dbReference type="ARBA" id="ARBA00004442"/>
    </source>
</evidence>
<reference evidence="5 7" key="1">
    <citation type="submission" date="2014-12" db="EMBL/GenBank/DDBJ databases">
        <title>Genome sequence of Morococcus cerebrosus.</title>
        <authorList>
            <person name="Shin S.-K."/>
            <person name="Yi H."/>
        </authorList>
    </citation>
    <scope>NUCLEOTIDE SEQUENCE [LARGE SCALE GENOMIC DNA]</scope>
    <source>
        <strain evidence="5 7">CIP 81.93</strain>
    </source>
</reference>
<evidence type="ECO:0000256" key="2">
    <source>
        <dbReference type="SAM" id="MobiDB-lite"/>
    </source>
</evidence>
<feature type="domain" description="Factor H binding protein-like C-terminal" evidence="4">
    <location>
        <begin position="142"/>
        <end position="259"/>
    </location>
</feature>
<feature type="chain" id="PRO_5002132725" description="Factor H binding protein-like C-terminal domain-containing protein" evidence="3">
    <location>
        <begin position="19"/>
        <end position="276"/>
    </location>
</feature>
<feature type="signal peptide" evidence="3">
    <location>
        <begin position="1"/>
        <end position="18"/>
    </location>
</feature>
<organism evidence="5 7">
    <name type="scientific">Morococcus cerebrosus</name>
    <dbReference type="NCBI Taxonomy" id="1056807"/>
    <lineage>
        <taxon>Bacteria</taxon>
        <taxon>Pseudomonadati</taxon>
        <taxon>Pseudomonadota</taxon>
        <taxon>Betaproteobacteria</taxon>
        <taxon>Neisseriales</taxon>
        <taxon>Neisseriaceae</taxon>
        <taxon>Morococcus</taxon>
    </lineage>
</organism>
<reference evidence="6 8" key="2">
    <citation type="submission" date="2022-03" db="EMBL/GenBank/DDBJ databases">
        <title>Genome sequencing of Morococcus cerebrosus.</title>
        <authorList>
            <person name="Baek M.-G."/>
            <person name="Yi H."/>
        </authorList>
    </citation>
    <scope>NUCLEOTIDE SEQUENCE [LARGE SCALE GENOMIC DNA]</scope>
    <source>
        <strain evidence="6 8">CIP 81.93</strain>
    </source>
</reference>
<evidence type="ECO:0000259" key="4">
    <source>
        <dbReference type="Pfam" id="PF08794"/>
    </source>
</evidence>
<evidence type="ECO:0000313" key="5">
    <source>
        <dbReference type="EMBL" id="KIC07240.1"/>
    </source>
</evidence>
<evidence type="ECO:0000313" key="7">
    <source>
        <dbReference type="Proteomes" id="UP000031390"/>
    </source>
</evidence>
<feature type="region of interest" description="Disordered" evidence="2">
    <location>
        <begin position="21"/>
        <end position="94"/>
    </location>
</feature>
<dbReference type="InterPro" id="IPR011250">
    <property type="entry name" value="OMP/PagP_B-barrel"/>
</dbReference>
<feature type="compositionally biased region" description="Low complexity" evidence="2">
    <location>
        <begin position="31"/>
        <end position="61"/>
    </location>
</feature>
<dbReference type="InterPro" id="IPR014902">
    <property type="entry name" value="FHBP-like_C"/>
</dbReference>
<accession>A0A0C1GLF9</accession>
<dbReference type="Gene3D" id="2.40.160.90">
    <property type="match status" value="1"/>
</dbReference>
<dbReference type="EMBL" id="JUFZ01000062">
    <property type="protein sequence ID" value="KIC07240.1"/>
    <property type="molecule type" value="Genomic_DNA"/>
</dbReference>
<sequence>MTYLSRAFSLSILAVALAACGSSGGDSPSTQAANNAKPQTPATTPAADQSGGSSGDSPTTQAADNTKPQTPATTPAENQSAGNIPKEPTLTVTTMPDGSAKRIYELPYSTVTGITGTKLQADGYTGEVTDIQISGTPTLESALPKMGKVVYKGIAFNKSTNPQDAEIVAGARPGDLVYTIDFDERTGHGKISALQLDYGEFILGKGKLEKINLDGQEVMGVRSNVDVDKSVIYDNPKYVPAGNYELGIFGPNADSIAGKLKNSAFDIGFGGTRDGK</sequence>
<keyword evidence="8" id="KW-1185">Reference proteome</keyword>
<comment type="subcellular location">
    <subcellularLocation>
        <location evidence="1">Cell outer membrane</location>
    </subcellularLocation>
</comment>
<evidence type="ECO:0000313" key="6">
    <source>
        <dbReference type="EMBL" id="UNV86827.1"/>
    </source>
</evidence>
<dbReference type="PROSITE" id="PS51257">
    <property type="entry name" value="PROKAR_LIPOPROTEIN"/>
    <property type="match status" value="1"/>
</dbReference>
<dbReference type="EMBL" id="CP094242">
    <property type="protein sequence ID" value="UNV86827.1"/>
    <property type="molecule type" value="Genomic_DNA"/>
</dbReference>
<dbReference type="AlphaFoldDB" id="A0A0C1GLF9"/>
<dbReference type="GO" id="GO:0009279">
    <property type="term" value="C:cell outer membrane"/>
    <property type="evidence" value="ECO:0007669"/>
    <property type="project" value="UniProtKB-SubCell"/>
</dbReference>